<dbReference type="Proteomes" id="UP000189580">
    <property type="component" value="Chromosome a"/>
</dbReference>
<accession>A0A167DBR7</accession>
<organism evidence="2 3">
    <name type="scientific">Sugiyamaella lignohabitans</name>
    <dbReference type="NCBI Taxonomy" id="796027"/>
    <lineage>
        <taxon>Eukaryota</taxon>
        <taxon>Fungi</taxon>
        <taxon>Dikarya</taxon>
        <taxon>Ascomycota</taxon>
        <taxon>Saccharomycotina</taxon>
        <taxon>Dipodascomycetes</taxon>
        <taxon>Dipodascales</taxon>
        <taxon>Trichomonascaceae</taxon>
        <taxon>Sugiyamaella</taxon>
    </lineage>
</organism>
<feature type="compositionally biased region" description="Polar residues" evidence="1">
    <location>
        <begin position="82"/>
        <end position="91"/>
    </location>
</feature>
<feature type="compositionally biased region" description="Polar residues" evidence="1">
    <location>
        <begin position="133"/>
        <end position="142"/>
    </location>
</feature>
<dbReference type="Gene3D" id="2.30.30.140">
    <property type="match status" value="1"/>
</dbReference>
<evidence type="ECO:0008006" key="4">
    <source>
        <dbReference type="Google" id="ProtNLM"/>
    </source>
</evidence>
<feature type="compositionally biased region" description="Polar residues" evidence="1">
    <location>
        <begin position="45"/>
        <end position="73"/>
    </location>
</feature>
<dbReference type="GeneID" id="30038090"/>
<feature type="compositionally biased region" description="Low complexity" evidence="1">
    <location>
        <begin position="92"/>
        <end position="117"/>
    </location>
</feature>
<name>A0A167DBR7_9ASCO</name>
<proteinExistence type="predicted"/>
<keyword evidence="3" id="KW-1185">Reference proteome</keyword>
<reference evidence="2 3" key="1">
    <citation type="submission" date="2016-02" db="EMBL/GenBank/DDBJ databases">
        <title>Complete genome sequence and transcriptome regulation of the pentose utilising yeast Sugiyamaella lignohabitans.</title>
        <authorList>
            <person name="Bellasio M."/>
            <person name="Peymann A."/>
            <person name="Valli M."/>
            <person name="Sipitzky M."/>
            <person name="Graf A."/>
            <person name="Sauer M."/>
            <person name="Marx H."/>
            <person name="Mattanovich D."/>
        </authorList>
    </citation>
    <scope>NUCLEOTIDE SEQUENCE [LARGE SCALE GENOMIC DNA]</scope>
    <source>
        <strain evidence="2 3">CBS 10342</strain>
    </source>
</reference>
<dbReference type="EMBL" id="CP014501">
    <property type="protein sequence ID" value="ANB12729.1"/>
    <property type="molecule type" value="Genomic_DNA"/>
</dbReference>
<feature type="compositionally biased region" description="Low complexity" evidence="1">
    <location>
        <begin position="233"/>
        <end position="242"/>
    </location>
</feature>
<feature type="region of interest" description="Disordered" evidence="1">
    <location>
        <begin position="201"/>
        <end position="344"/>
    </location>
</feature>
<dbReference type="RefSeq" id="XP_018735206.1">
    <property type="nucleotide sequence ID" value="XM_018882970.1"/>
</dbReference>
<protein>
    <recommendedName>
        <fullName evidence="4">Tudor domain-containing protein</fullName>
    </recommendedName>
</protein>
<gene>
    <name evidence="2" type="ORF">AWJ20_997</name>
</gene>
<evidence type="ECO:0000313" key="3">
    <source>
        <dbReference type="Proteomes" id="UP000189580"/>
    </source>
</evidence>
<sequence length="344" mass="37458">MSEQELEEYQQQLQAVEEGLRDDPENESLLELRTELEELVGLLKQSLSNTGEDTGISSNKEQNETQITDISQEISEKEWENKSASQSGQTTPSAQPSAPSSASESVVSGSPSRTTSTPTPPPPLPSSQRGSQTSRFNQNLSVGSIVLAKYVSGDRKFYRAKITAITGSKENPIFTVKFLQPQHANVIETVRSDGIREINQEMGRGSSAPNHGSRPAPPGTATSRPKPPPPPSTTLTHPTSYPQNSYKHARDAAAALEEQNKATKVAKQASQQNVSKAKLLDNQKNKWQQFSKKMNKTGKSKKLGDSMFRTSDDPNARVGVVKGISIPKPSKPAKHVFDPSSRIN</sequence>
<dbReference type="AlphaFoldDB" id="A0A167DBR7"/>
<feature type="region of interest" description="Disordered" evidence="1">
    <location>
        <begin position="1"/>
        <end position="29"/>
    </location>
</feature>
<dbReference type="OrthoDB" id="79171at2759"/>
<evidence type="ECO:0000313" key="2">
    <source>
        <dbReference type="EMBL" id="ANB12729.1"/>
    </source>
</evidence>
<dbReference type="KEGG" id="slb:AWJ20_997"/>
<evidence type="ECO:0000256" key="1">
    <source>
        <dbReference type="SAM" id="MobiDB-lite"/>
    </source>
</evidence>
<feature type="region of interest" description="Disordered" evidence="1">
    <location>
        <begin position="44"/>
        <end position="143"/>
    </location>
</feature>